<proteinExistence type="predicted"/>
<name>A0A484ZJQ3_9GAMM</name>
<accession>A0A484ZJQ3</accession>
<protein>
    <submittedName>
        <fullName evidence="2">Uncharacterized protein</fullName>
    </submittedName>
</protein>
<feature type="chain" id="PRO_5019794477" evidence="1">
    <location>
        <begin position="30"/>
        <end position="222"/>
    </location>
</feature>
<dbReference type="RefSeq" id="WP_134531195.1">
    <property type="nucleotide sequence ID" value="NZ_CAADJA010000002.1"/>
</dbReference>
<dbReference type="AlphaFoldDB" id="A0A484ZJQ3"/>
<gene>
    <name evidence="2" type="ORF">NCTC12282_03338</name>
</gene>
<keyword evidence="1" id="KW-0732">Signal</keyword>
<evidence type="ECO:0000313" key="2">
    <source>
        <dbReference type="EMBL" id="VFS48712.1"/>
    </source>
</evidence>
<dbReference type="EMBL" id="CAADJA010000002">
    <property type="protein sequence ID" value="VFS48712.1"/>
    <property type="molecule type" value="Genomic_DNA"/>
</dbReference>
<evidence type="ECO:0000313" key="3">
    <source>
        <dbReference type="Proteomes" id="UP000373449"/>
    </source>
</evidence>
<organism evidence="2 3">
    <name type="scientific">Budvicia aquatica</name>
    <dbReference type="NCBI Taxonomy" id="82979"/>
    <lineage>
        <taxon>Bacteria</taxon>
        <taxon>Pseudomonadati</taxon>
        <taxon>Pseudomonadota</taxon>
        <taxon>Gammaproteobacteria</taxon>
        <taxon>Enterobacterales</taxon>
        <taxon>Budviciaceae</taxon>
        <taxon>Budvicia</taxon>
    </lineage>
</organism>
<evidence type="ECO:0000256" key="1">
    <source>
        <dbReference type="SAM" id="SignalP"/>
    </source>
</evidence>
<sequence length="222" mass="23235">MKIFKRNRIVESFISIGLLVPLMSNVALADANVACGNGATITNITVFGGSYTASNNCGNNVTITTSGSKNIGGGNETANTNGIYFSMNGPHPAFTFGDSLTVTTSGSFVDAIRTNGTSSVNGVYTVIAGDNATLTATGSNSNGINVAQSLIPGRVTGGFILVSPAILLLETVLQFGLTYRLRLLSITWPILVTMPIFRPAAQGLTAQIRWVTRYMPVTGIAY</sequence>
<feature type="signal peptide" evidence="1">
    <location>
        <begin position="1"/>
        <end position="29"/>
    </location>
</feature>
<reference evidence="2 3" key="1">
    <citation type="submission" date="2019-03" db="EMBL/GenBank/DDBJ databases">
        <authorList>
            <consortium name="Pathogen Informatics"/>
        </authorList>
    </citation>
    <scope>NUCLEOTIDE SEQUENCE [LARGE SCALE GENOMIC DNA]</scope>
    <source>
        <strain evidence="2 3">NCTC12282</strain>
    </source>
</reference>
<dbReference type="Proteomes" id="UP000373449">
    <property type="component" value="Unassembled WGS sequence"/>
</dbReference>